<dbReference type="STRING" id="679901.Mzhil_0102"/>
<sequence length="236" mass="25797">MKVAVTKLKEKDKGTVRLFAEYGHTAYLTPTIRSKKPDDPSSLRRLLGEIKKAQVDYLIFTSSLGVTYFFNECDHLDTSITIISIGPETASSVRENGFSTEMLPAYSSEHFSQYLHCRAWGKTIGVARAGVPNTELIRSLEDLGARVIEGICYELVAAGSDLKDLVANSKVDAVVFTSSKSFSSSRLTENDLRNIITVAIGPKTADTMTKNGTEPDITGTGTLESCARELNAYKKI</sequence>
<dbReference type="PANTHER" id="PTHR40082">
    <property type="entry name" value="BLR5956 PROTEIN"/>
    <property type="match status" value="1"/>
</dbReference>
<dbReference type="SUPFAM" id="SSF69618">
    <property type="entry name" value="HemD-like"/>
    <property type="match status" value="1"/>
</dbReference>
<dbReference type="AlphaFoldDB" id="F7XMW6"/>
<reference evidence="2 3" key="1">
    <citation type="submission" date="2010-07" db="EMBL/GenBank/DDBJ databases">
        <title>The complete genome of Methanosalsum zhilinae DSM 4017.</title>
        <authorList>
            <consortium name="US DOE Joint Genome Institute (JGI-PGF)"/>
            <person name="Lucas S."/>
            <person name="Copeland A."/>
            <person name="Lapidus A."/>
            <person name="Glavina del Rio T."/>
            <person name="Dalin E."/>
            <person name="Tice H."/>
            <person name="Bruce D."/>
            <person name="Goodwin L."/>
            <person name="Pitluck S."/>
            <person name="Kyrpides N."/>
            <person name="Mavromatis K."/>
            <person name="Ovchinnikova G."/>
            <person name="Daligault H."/>
            <person name="Detter J.C."/>
            <person name="Han C."/>
            <person name="Tapia R."/>
            <person name="Larimer F."/>
            <person name="Land M."/>
            <person name="Hauser L."/>
            <person name="Markowitz V."/>
            <person name="Cheng J.-F."/>
            <person name="Hugenholtz P."/>
            <person name="Woyke T."/>
            <person name="Wu D."/>
            <person name="Spring S."/>
            <person name="Schueler E."/>
            <person name="Brambilla E."/>
            <person name="Klenk H.-P."/>
            <person name="Eisen J.A."/>
        </authorList>
    </citation>
    <scope>NUCLEOTIDE SEQUENCE [LARGE SCALE GENOMIC DNA]</scope>
    <source>
        <strain evidence="3">DSM 4017 / NBRC 107636 / OCM 62 / WeN5</strain>
    </source>
</reference>
<accession>F7XMW6</accession>
<evidence type="ECO:0000313" key="2">
    <source>
        <dbReference type="EMBL" id="AEH59983.1"/>
    </source>
</evidence>
<dbReference type="HOGENOM" id="CLU_1217591_0_0_2"/>
<proteinExistence type="predicted"/>
<evidence type="ECO:0000313" key="3">
    <source>
        <dbReference type="Proteomes" id="UP000006622"/>
    </source>
</evidence>
<feature type="domain" description="Tetrapyrrole biosynthesis uroporphyrinogen III synthase" evidence="1">
    <location>
        <begin position="16"/>
        <end position="218"/>
    </location>
</feature>
<dbReference type="InterPro" id="IPR039793">
    <property type="entry name" value="UROS/Hem4"/>
</dbReference>
<dbReference type="CDD" id="cd06578">
    <property type="entry name" value="HemD"/>
    <property type="match status" value="1"/>
</dbReference>
<dbReference type="InterPro" id="IPR036108">
    <property type="entry name" value="4pyrrol_syn_uPrphyn_synt_sf"/>
</dbReference>
<organism evidence="2 3">
    <name type="scientific">Methanosalsum zhilinae (strain DSM 4017 / NBRC 107636 / OCM 62 / WeN5)</name>
    <name type="common">Methanohalophilus zhilinae</name>
    <dbReference type="NCBI Taxonomy" id="679901"/>
    <lineage>
        <taxon>Archaea</taxon>
        <taxon>Methanobacteriati</taxon>
        <taxon>Methanobacteriota</taxon>
        <taxon>Stenosarchaea group</taxon>
        <taxon>Methanomicrobia</taxon>
        <taxon>Methanosarcinales</taxon>
        <taxon>Methanosarcinaceae</taxon>
        <taxon>Methanosalsum</taxon>
    </lineage>
</organism>
<dbReference type="OrthoDB" id="15395at2157"/>
<dbReference type="KEGG" id="mzh:Mzhil_0102"/>
<dbReference type="EMBL" id="CP002101">
    <property type="protein sequence ID" value="AEH59983.1"/>
    <property type="molecule type" value="Genomic_DNA"/>
</dbReference>
<dbReference type="GO" id="GO:0004852">
    <property type="term" value="F:uroporphyrinogen-III synthase activity"/>
    <property type="evidence" value="ECO:0007669"/>
    <property type="project" value="InterPro"/>
</dbReference>
<keyword evidence="3" id="KW-1185">Reference proteome</keyword>
<gene>
    <name evidence="2" type="ordered locus">Mzhil_0102</name>
</gene>
<name>F7XMW6_METZD</name>
<dbReference type="RefSeq" id="WP_013897422.1">
    <property type="nucleotide sequence ID" value="NC_015676.1"/>
</dbReference>
<dbReference type="PANTHER" id="PTHR40082:SF1">
    <property type="entry name" value="BLR5956 PROTEIN"/>
    <property type="match status" value="1"/>
</dbReference>
<dbReference type="Gene3D" id="3.40.50.10090">
    <property type="match status" value="2"/>
</dbReference>
<dbReference type="GO" id="GO:0006780">
    <property type="term" value="P:uroporphyrinogen III biosynthetic process"/>
    <property type="evidence" value="ECO:0007669"/>
    <property type="project" value="InterPro"/>
</dbReference>
<protein>
    <submittedName>
        <fullName evidence="2">Uroporphyrinogen III synthase HEM4</fullName>
    </submittedName>
</protein>
<dbReference type="GeneID" id="10821696"/>
<dbReference type="Proteomes" id="UP000006622">
    <property type="component" value="Chromosome"/>
</dbReference>
<dbReference type="Pfam" id="PF02602">
    <property type="entry name" value="HEM4"/>
    <property type="match status" value="1"/>
</dbReference>
<evidence type="ECO:0000259" key="1">
    <source>
        <dbReference type="Pfam" id="PF02602"/>
    </source>
</evidence>
<dbReference type="InterPro" id="IPR003754">
    <property type="entry name" value="4pyrrol_synth_uPrphyn_synth"/>
</dbReference>